<evidence type="ECO:0000313" key="1">
    <source>
        <dbReference type="EMBL" id="KON31577.1"/>
    </source>
</evidence>
<name>A0A0M0BSM0_9ARCH</name>
<organism evidence="1 2">
    <name type="scientific">miscellaneous Crenarchaeota group-1 archaeon SG8-32-1</name>
    <dbReference type="NCBI Taxonomy" id="1685124"/>
    <lineage>
        <taxon>Archaea</taxon>
        <taxon>Candidatus Bathyarchaeota</taxon>
        <taxon>MCG-1</taxon>
    </lineage>
</organism>
<evidence type="ECO:0000313" key="2">
    <source>
        <dbReference type="Proteomes" id="UP000037237"/>
    </source>
</evidence>
<accession>A0A0M0BSM0</accession>
<reference evidence="1 2" key="1">
    <citation type="submission" date="2015-06" db="EMBL/GenBank/DDBJ databases">
        <title>New insights into the roles of widespread benthic archaea in carbon and nitrogen cycling.</title>
        <authorList>
            <person name="Lazar C.S."/>
            <person name="Baker B.J."/>
            <person name="Seitz K.W."/>
            <person name="Hyde A.S."/>
            <person name="Dick G.J."/>
            <person name="Hinrichs K.-U."/>
            <person name="Teske A.P."/>
        </authorList>
    </citation>
    <scope>NUCLEOTIDE SEQUENCE [LARGE SCALE GENOMIC DNA]</scope>
    <source>
        <strain evidence="1">SG8-32-1</strain>
    </source>
</reference>
<comment type="caution">
    <text evidence="1">The sequence shown here is derived from an EMBL/GenBank/DDBJ whole genome shotgun (WGS) entry which is preliminary data.</text>
</comment>
<dbReference type="AlphaFoldDB" id="A0A0M0BSM0"/>
<dbReference type="Proteomes" id="UP000037237">
    <property type="component" value="Unassembled WGS sequence"/>
</dbReference>
<sequence length="247" mass="29151">MSNIAKNISPESFEPFEIVDSYIKKWGKTRNWLNTLSSREKLIPRPIRQPRVSLLFQQNHKRGKIAFHRQGSVVFYPKGTGKYLEEIIHLHDVQGLSYRKIREKLKGKLDGLNRMVDASLIQDKRVKDAGFFYNYRAAIKLLVKFNVLDKIPESSNQWKGLYEKRVKYGREYYDAVEKMRRSLEEDNIPAYDIAKNKRDNLGEQLDFIHAVMETVIKHTLKFLETKYPKGSYMKDWFEAVKEVEKEG</sequence>
<dbReference type="EMBL" id="LFWU01000097">
    <property type="protein sequence ID" value="KON31577.1"/>
    <property type="molecule type" value="Genomic_DNA"/>
</dbReference>
<gene>
    <name evidence="1" type="ORF">AC477_04105</name>
</gene>
<proteinExistence type="predicted"/>
<protein>
    <submittedName>
        <fullName evidence="1">Uncharacterized protein</fullName>
    </submittedName>
</protein>